<reference evidence="5" key="1">
    <citation type="submission" date="2014-12" db="EMBL/GenBank/DDBJ databases">
        <title>Insight into the proteome of Arion vulgaris.</title>
        <authorList>
            <person name="Aradska J."/>
            <person name="Bulat T."/>
            <person name="Smidak R."/>
            <person name="Sarate P."/>
            <person name="Gangsoo J."/>
            <person name="Sialana F."/>
            <person name="Bilban M."/>
            <person name="Lubec G."/>
        </authorList>
    </citation>
    <scope>NUCLEOTIDE SEQUENCE</scope>
    <source>
        <tissue evidence="5">Skin</tissue>
    </source>
</reference>
<keyword evidence="4" id="KW-0648">Protein biosynthesis</keyword>
<feature type="non-terminal residue" evidence="5">
    <location>
        <position position="1"/>
    </location>
</feature>
<evidence type="ECO:0000256" key="4">
    <source>
        <dbReference type="ARBA" id="ARBA00022917"/>
    </source>
</evidence>
<evidence type="ECO:0000313" key="5">
    <source>
        <dbReference type="EMBL" id="CEL00311.1"/>
    </source>
</evidence>
<dbReference type="GO" id="GO:0005852">
    <property type="term" value="C:eukaryotic translation initiation factor 3 complex"/>
    <property type="evidence" value="ECO:0007669"/>
    <property type="project" value="InterPro"/>
</dbReference>
<keyword evidence="2" id="KW-0396">Initiation factor</keyword>
<dbReference type="PANTHER" id="PTHR12399">
    <property type="entry name" value="EUKARYOTIC TRANSLATION INITIATION FACTOR 3 SUBUNIT 7"/>
    <property type="match status" value="1"/>
</dbReference>
<evidence type="ECO:0000256" key="3">
    <source>
        <dbReference type="ARBA" id="ARBA00022884"/>
    </source>
</evidence>
<gene>
    <name evidence="5" type="primary">ORF223387</name>
</gene>
<keyword evidence="3" id="KW-0694">RNA-binding</keyword>
<dbReference type="GO" id="GO:0003723">
    <property type="term" value="F:RNA binding"/>
    <property type="evidence" value="ECO:0007669"/>
    <property type="project" value="UniProtKB-KW"/>
</dbReference>
<keyword evidence="1" id="KW-0963">Cytoplasm</keyword>
<feature type="non-terminal residue" evidence="5">
    <location>
        <position position="91"/>
    </location>
</feature>
<protein>
    <submittedName>
        <fullName evidence="5">Uncharacterized protein</fullName>
    </submittedName>
</protein>
<dbReference type="EMBL" id="HACG01053440">
    <property type="protein sequence ID" value="CEL00311.1"/>
    <property type="molecule type" value="Transcribed_RNA"/>
</dbReference>
<sequence length="91" mass="10653">KFENPNIEIDDDYKTSDYECGFKYRKWELGNSKQGIPLTLVCRTEVNAVGRSANNDSDQFYTIRAFNEWDFSGKNNMEWRKGLEIQKGAIF</sequence>
<evidence type="ECO:0000256" key="2">
    <source>
        <dbReference type="ARBA" id="ARBA00022540"/>
    </source>
</evidence>
<evidence type="ECO:0000256" key="1">
    <source>
        <dbReference type="ARBA" id="ARBA00022490"/>
    </source>
</evidence>
<name>A0A0B7C6V8_9EUPU</name>
<dbReference type="GO" id="GO:0003743">
    <property type="term" value="F:translation initiation factor activity"/>
    <property type="evidence" value="ECO:0007669"/>
    <property type="project" value="UniProtKB-KW"/>
</dbReference>
<accession>A0A0B7C6V8</accession>
<dbReference type="PANTHER" id="PTHR12399:SF0">
    <property type="entry name" value="EUKARYOTIC TRANSLATION INITIATION FACTOR 3 SUBUNIT D"/>
    <property type="match status" value="1"/>
</dbReference>
<proteinExistence type="predicted"/>
<organism evidence="5">
    <name type="scientific">Arion vulgaris</name>
    <dbReference type="NCBI Taxonomy" id="1028688"/>
    <lineage>
        <taxon>Eukaryota</taxon>
        <taxon>Metazoa</taxon>
        <taxon>Spiralia</taxon>
        <taxon>Lophotrochozoa</taxon>
        <taxon>Mollusca</taxon>
        <taxon>Gastropoda</taxon>
        <taxon>Heterobranchia</taxon>
        <taxon>Euthyneura</taxon>
        <taxon>Panpulmonata</taxon>
        <taxon>Eupulmonata</taxon>
        <taxon>Stylommatophora</taxon>
        <taxon>Helicina</taxon>
        <taxon>Arionoidea</taxon>
        <taxon>Arionidae</taxon>
        <taxon>Arion</taxon>
    </lineage>
</organism>
<dbReference type="AlphaFoldDB" id="A0A0B7C6V8"/>
<dbReference type="Pfam" id="PF05091">
    <property type="entry name" value="eIF-3_zeta"/>
    <property type="match status" value="1"/>
</dbReference>
<dbReference type="InterPro" id="IPR007783">
    <property type="entry name" value="eIF3d"/>
</dbReference>